<evidence type="ECO:0000313" key="3">
    <source>
        <dbReference type="Proteomes" id="UP000646827"/>
    </source>
</evidence>
<feature type="region of interest" description="Disordered" evidence="1">
    <location>
        <begin position="505"/>
        <end position="528"/>
    </location>
</feature>
<sequence length="528" mass="59169">MTFSSSASAGPNATIPEVVSTNNNNNELVDNKTHVEYFVTAPPPLHQRKTEYPVALPMRTDTTTISNRMPRTPSSHSTNSAILLELNVQYDHPTIAKDPNVISTDGSQGFCTICRPVVGSSQDNDSDKNNSNLIFYRPQMALHKVLQQGVEILSNDEQQKGHEQQDGKITTTAVAGATTTVPTAINTTTVTSSTTATSITTNNSTTNTNNNTTHTRVTVPSHLLPYVTLYGPRKQVLWSLTSKDWHTMDFASPQLEKVITLTTSTSLFSFLWINRKAYQWRLIPITTTTTTTTAGKDPQKQYPYDLRCYQDDKLIAEFVDSRFIQWTTEEKEKPGQQQNQKFNIMHDIQFTSFLLLSGLLIHEHLSSILRSLGGGPEAVQLVTDPTFAATAMMDDRDNDYDDDYGSLGSFYTGGNVDGEREFADQGLVDGQTAPRGGWYSSHSGVGGHHAGSIKSIELDPGCMRCFWGYGFWWTWCPCCMPGGWFDRLWINCRLRRRKILANSNTTTSISRSRQRRQRGWQQHHPDQY</sequence>
<protein>
    <submittedName>
        <fullName evidence="2">Uncharacterized protein</fullName>
    </submittedName>
</protein>
<comment type="caution">
    <text evidence="2">The sequence shown here is derived from an EMBL/GenBank/DDBJ whole genome shotgun (WGS) entry which is preliminary data.</text>
</comment>
<dbReference type="AlphaFoldDB" id="A0A8H7VF99"/>
<keyword evidence="3" id="KW-1185">Reference proteome</keyword>
<accession>A0A8H7VF99</accession>
<name>A0A8H7VF99_9FUNG</name>
<evidence type="ECO:0000256" key="1">
    <source>
        <dbReference type="SAM" id="MobiDB-lite"/>
    </source>
</evidence>
<dbReference type="EMBL" id="JAEPRB010000236">
    <property type="protein sequence ID" value="KAG2218345.1"/>
    <property type="molecule type" value="Genomic_DNA"/>
</dbReference>
<evidence type="ECO:0000313" key="2">
    <source>
        <dbReference type="EMBL" id="KAG2218345.1"/>
    </source>
</evidence>
<reference evidence="2 3" key="1">
    <citation type="submission" date="2020-12" db="EMBL/GenBank/DDBJ databases">
        <title>Metabolic potential, ecology and presence of endohyphal bacteria is reflected in genomic diversity of Mucoromycotina.</title>
        <authorList>
            <person name="Muszewska A."/>
            <person name="Okrasinska A."/>
            <person name="Steczkiewicz K."/>
            <person name="Drgas O."/>
            <person name="Orlowska M."/>
            <person name="Perlinska-Lenart U."/>
            <person name="Aleksandrzak-Piekarczyk T."/>
            <person name="Szatraj K."/>
            <person name="Zielenkiewicz U."/>
            <person name="Pilsyk S."/>
            <person name="Malc E."/>
            <person name="Mieczkowski P."/>
            <person name="Kruszewska J.S."/>
            <person name="Biernat P."/>
            <person name="Pawlowska J."/>
        </authorList>
    </citation>
    <scope>NUCLEOTIDE SEQUENCE [LARGE SCALE GENOMIC DNA]</scope>
    <source>
        <strain evidence="2 3">CBS 142.35</strain>
    </source>
</reference>
<proteinExistence type="predicted"/>
<dbReference type="Proteomes" id="UP000646827">
    <property type="component" value="Unassembled WGS sequence"/>
</dbReference>
<gene>
    <name evidence="2" type="ORF">INT45_011367</name>
</gene>
<organism evidence="2 3">
    <name type="scientific">Circinella minor</name>
    <dbReference type="NCBI Taxonomy" id="1195481"/>
    <lineage>
        <taxon>Eukaryota</taxon>
        <taxon>Fungi</taxon>
        <taxon>Fungi incertae sedis</taxon>
        <taxon>Mucoromycota</taxon>
        <taxon>Mucoromycotina</taxon>
        <taxon>Mucoromycetes</taxon>
        <taxon>Mucorales</taxon>
        <taxon>Lichtheimiaceae</taxon>
        <taxon>Circinella</taxon>
    </lineage>
</organism>
<dbReference type="OrthoDB" id="2252305at2759"/>